<feature type="region of interest" description="Disordered" evidence="4">
    <location>
        <begin position="95"/>
        <end position="162"/>
    </location>
</feature>
<keyword evidence="7" id="KW-1185">Reference proteome</keyword>
<feature type="compositionally biased region" description="Polar residues" evidence="4">
    <location>
        <begin position="125"/>
        <end position="137"/>
    </location>
</feature>
<sequence length="959" mass="104040">MNRWVGIVSLRDTAAPTPVYRIALAIEAARKRTSYSLGGRQVSYERMRRALRRVGQTYAARSEWDRWSYCVDLAGDFFDGSAPVGDLPRWLTGGLRSVLDGETGPTGRRTRRHKPQAAARPGSRGSVSPRQKKTTPGTSSARTAPARPTRAGQRPAAEPSRPYIRVERQCALRDVTYPPLPRPPISLTGTFGEVVRAAVQDAAGKWEAGEDVTAWLGLAASHRSHLYESGLAETAVTPHVLGMLDALGRTTLGVILIDAYVGKHQPEKVGTQSSEHHRRSAAARVALGQWAADHGLVRMGAGEAQRPAPSVAEGVARQILGVLSLIGAHDTARRLVGTVCADVDRAVDGLSGADPVTEAQNLFAKEGLTYDYTEQGPDHSKTYTATARTRSGRTAQGTAPTKKAARAAAARALLHGHPQGRRRQEEQAVETRFAARPQPYSAAPLRHRDAVSDLAAMFELDGRRSEGLLGQALTHSSYVYENQAVATAHHQRDNQLLAHHGSVVLDHLARHERTRRTLAQGLVPDEDEARIHTPANEDTARLGTELALAEGVLTGRGENGQRPSTVAGAAQAVVATAWRTHGTRLLHHRPAALDDWLTGLQHRHDPVTVLTYLMSMFGVTHVFEHQLTGPDHLQRFTSTAVLRDARDRTHRWAVPPDGPCSKTDADKATAQDILEVLSAPADDLVDALTPAESDLLRYLLRAQLDGLGPTNERQRARMVSGGLLGTDLLATGDLDAFRTWAERVESLLGPDAEPLPGALRELYRQLVHDTRLGPRSLVSRMAADEGTDHVSTVRRNASEAVRRAARTGPRDVSARDIVQDWWRDQASRTGVTVRDDMRQDVALSLPSQLSALHETLTWCGEAAEAAGTPIDVELTVQDGTLHAWIGLHEVDVRAACDDFARLLSRTLPCTDCLVDDDHVLLRLHGLPGTPTASPLEVAGLDAYLSNHIAMKEPISLGTP</sequence>
<dbReference type="PROSITE" id="PS50137">
    <property type="entry name" value="DS_RBD"/>
    <property type="match status" value="1"/>
</dbReference>
<evidence type="ECO:0000256" key="1">
    <source>
        <dbReference type="ARBA" id="ARBA00010183"/>
    </source>
</evidence>
<dbReference type="Gene3D" id="3.30.160.20">
    <property type="match status" value="1"/>
</dbReference>
<evidence type="ECO:0000256" key="3">
    <source>
        <dbReference type="PROSITE-ProRule" id="PRU00266"/>
    </source>
</evidence>
<dbReference type="SUPFAM" id="SSF54768">
    <property type="entry name" value="dsRNA-binding domain-like"/>
    <property type="match status" value="1"/>
</dbReference>
<organism evidence="6 7">
    <name type="scientific">Streptomyces heliomycini</name>
    <dbReference type="NCBI Taxonomy" id="284032"/>
    <lineage>
        <taxon>Bacteria</taxon>
        <taxon>Bacillati</taxon>
        <taxon>Actinomycetota</taxon>
        <taxon>Actinomycetes</taxon>
        <taxon>Kitasatosporales</taxon>
        <taxon>Streptomycetaceae</taxon>
        <taxon>Streptomyces</taxon>
    </lineage>
</organism>
<name>A0ABV5LAB0_9ACTN</name>
<feature type="compositionally biased region" description="Low complexity" evidence="4">
    <location>
        <begin position="138"/>
        <end position="157"/>
    </location>
</feature>
<evidence type="ECO:0000256" key="2">
    <source>
        <dbReference type="ARBA" id="ARBA00022884"/>
    </source>
</evidence>
<gene>
    <name evidence="6" type="ORF">ACFFUA_12805</name>
</gene>
<dbReference type="Pfam" id="PF00035">
    <property type="entry name" value="dsrm"/>
    <property type="match status" value="1"/>
</dbReference>
<dbReference type="SMART" id="SM00358">
    <property type="entry name" value="DSRM"/>
    <property type="match status" value="2"/>
</dbReference>
<proteinExistence type="inferred from homology"/>
<dbReference type="InterPro" id="IPR014720">
    <property type="entry name" value="dsRBD_dom"/>
</dbReference>
<accession>A0ABV5LAB0</accession>
<evidence type="ECO:0000259" key="5">
    <source>
        <dbReference type="PROSITE" id="PS50137"/>
    </source>
</evidence>
<comment type="similarity">
    <text evidence="1">Belongs to the ribonuclease III family.</text>
</comment>
<protein>
    <submittedName>
        <fullName evidence="6">Double-stranded RNA binding motif domain-containing protein</fullName>
    </submittedName>
</protein>
<reference evidence="6 7" key="1">
    <citation type="submission" date="2024-09" db="EMBL/GenBank/DDBJ databases">
        <authorList>
            <person name="Sun Q."/>
            <person name="Mori K."/>
        </authorList>
    </citation>
    <scope>NUCLEOTIDE SEQUENCE [LARGE SCALE GENOMIC DNA]</scope>
    <source>
        <strain evidence="6 7">JCM 9767</strain>
    </source>
</reference>
<dbReference type="Proteomes" id="UP001589753">
    <property type="component" value="Unassembled WGS sequence"/>
</dbReference>
<evidence type="ECO:0000313" key="7">
    <source>
        <dbReference type="Proteomes" id="UP001589753"/>
    </source>
</evidence>
<dbReference type="InterPro" id="IPR036389">
    <property type="entry name" value="RNase_III_sf"/>
</dbReference>
<dbReference type="EMBL" id="JBHMDI010000025">
    <property type="protein sequence ID" value="MFB9348332.1"/>
    <property type="molecule type" value="Genomic_DNA"/>
</dbReference>
<evidence type="ECO:0000256" key="4">
    <source>
        <dbReference type="SAM" id="MobiDB-lite"/>
    </source>
</evidence>
<feature type="domain" description="DRBM" evidence="5">
    <location>
        <begin position="354"/>
        <end position="414"/>
    </location>
</feature>
<dbReference type="RefSeq" id="WP_366482279.1">
    <property type="nucleotide sequence ID" value="NZ_JBHMDI010000025.1"/>
</dbReference>
<comment type="caution">
    <text evidence="6">The sequence shown here is derived from an EMBL/GenBank/DDBJ whole genome shotgun (WGS) entry which is preliminary data.</text>
</comment>
<evidence type="ECO:0000313" key="6">
    <source>
        <dbReference type="EMBL" id="MFB9348332.1"/>
    </source>
</evidence>
<keyword evidence="2 3" id="KW-0694">RNA-binding</keyword>
<dbReference type="SUPFAM" id="SSF69065">
    <property type="entry name" value="RNase III domain-like"/>
    <property type="match status" value="1"/>
</dbReference>